<evidence type="ECO:0000313" key="1">
    <source>
        <dbReference type="EMBL" id="EJZ40855.1"/>
    </source>
</evidence>
<sequence length="63" mass="7676">MESYYLQYRTHGIVLLNYRAGGPWYSARVNIQFTEDSNLNRNFFSDDRISKKEFFRLTRSDRM</sequence>
<gene>
    <name evidence="1" type="ORF">LEP1GSC178_1608</name>
</gene>
<reference evidence="1 2" key="1">
    <citation type="submission" date="2012-08" db="EMBL/GenBank/DDBJ databases">
        <authorList>
            <person name="Harkins D.M."/>
            <person name="Durkin A.S."/>
            <person name="Selengut J.D."/>
            <person name="Sanka R."/>
            <person name="DePew J."/>
            <person name="Purushe J."/>
            <person name="Matthias M.A."/>
            <person name="Vinetz J.M."/>
            <person name="Sutton G.G."/>
            <person name="Nelson W.C."/>
            <person name="Fouts D.E."/>
        </authorList>
    </citation>
    <scope>NUCLEOTIDE SEQUENCE [LARGE SCALE GENOMIC DNA]</scope>
    <source>
        <strain evidence="1 2">MMD4847</strain>
    </source>
</reference>
<dbReference type="EMBL" id="AHOM02000010">
    <property type="protein sequence ID" value="EJZ40855.1"/>
    <property type="molecule type" value="Genomic_DNA"/>
</dbReference>
<name>A0ABN0H5K8_9LEPT</name>
<comment type="caution">
    <text evidence="1">The sequence shown here is derived from an EMBL/GenBank/DDBJ whole genome shotgun (WGS) entry which is preliminary data.</text>
</comment>
<proteinExistence type="predicted"/>
<protein>
    <submittedName>
        <fullName evidence="1">Uncharacterized protein</fullName>
    </submittedName>
</protein>
<accession>A0ABN0H5K8</accession>
<dbReference type="Proteomes" id="UP000018720">
    <property type="component" value="Unassembled WGS sequence"/>
</dbReference>
<keyword evidence="2" id="KW-1185">Reference proteome</keyword>
<organism evidence="1 2">
    <name type="scientific">Leptospira licerasiae str. MMD4847</name>
    <dbReference type="NCBI Taxonomy" id="1049971"/>
    <lineage>
        <taxon>Bacteria</taxon>
        <taxon>Pseudomonadati</taxon>
        <taxon>Spirochaetota</taxon>
        <taxon>Spirochaetia</taxon>
        <taxon>Leptospirales</taxon>
        <taxon>Leptospiraceae</taxon>
        <taxon>Leptospira</taxon>
    </lineage>
</organism>
<evidence type="ECO:0000313" key="2">
    <source>
        <dbReference type="Proteomes" id="UP000018720"/>
    </source>
</evidence>